<gene>
    <name evidence="2" type="primary">Dmoj\GI11707</name>
    <name evidence="2" type="ORF">Dmoj_GI11707</name>
</gene>
<dbReference type="AlphaFoldDB" id="B4L0D8"/>
<dbReference type="KEGG" id="dmo:Dmoj_GI11707"/>
<dbReference type="OrthoDB" id="408631at2759"/>
<feature type="region of interest" description="Disordered" evidence="1">
    <location>
        <begin position="1"/>
        <end position="31"/>
    </location>
</feature>
<protein>
    <submittedName>
        <fullName evidence="2">Uncharacterized protein</fullName>
    </submittedName>
</protein>
<evidence type="ECO:0000313" key="3">
    <source>
        <dbReference type="Proteomes" id="UP000009192"/>
    </source>
</evidence>
<dbReference type="PhylomeDB" id="B4L0D8"/>
<sequence length="198" mass="22558">MGKKKKQSKQQAKQKTENNETTATTPTARTRTIDEETGCLMDILHLHMLQLIEDRIGLQLQLETQTSRARLMLAKTRLQQGRPHLATVTRLSSSSSSSSFSSSPCTPCRALCRLLEQSIEWCSSFKLLRHKVNQKLGFLHPINRIFGSLVPYSLRLASGNWEHCVELIVESANIQRELQSVVKAIERFNWALRRRGCI</sequence>
<feature type="compositionally biased region" description="Low complexity" evidence="1">
    <location>
        <begin position="9"/>
        <end position="30"/>
    </location>
</feature>
<keyword evidence="3" id="KW-1185">Reference proteome</keyword>
<dbReference type="HOGENOM" id="CLU_114681_0_0_1"/>
<dbReference type="eggNOG" id="ENOG502T96X">
    <property type="taxonomic scope" value="Eukaryota"/>
</dbReference>
<organism evidence="2 3">
    <name type="scientific">Drosophila mojavensis</name>
    <name type="common">Fruit fly</name>
    <dbReference type="NCBI Taxonomy" id="7230"/>
    <lineage>
        <taxon>Eukaryota</taxon>
        <taxon>Metazoa</taxon>
        <taxon>Ecdysozoa</taxon>
        <taxon>Arthropoda</taxon>
        <taxon>Hexapoda</taxon>
        <taxon>Insecta</taxon>
        <taxon>Pterygota</taxon>
        <taxon>Neoptera</taxon>
        <taxon>Endopterygota</taxon>
        <taxon>Diptera</taxon>
        <taxon>Brachycera</taxon>
        <taxon>Muscomorpha</taxon>
        <taxon>Ephydroidea</taxon>
        <taxon>Drosophilidae</taxon>
        <taxon>Drosophila</taxon>
    </lineage>
</organism>
<evidence type="ECO:0000256" key="1">
    <source>
        <dbReference type="SAM" id="MobiDB-lite"/>
    </source>
</evidence>
<dbReference type="EMBL" id="CH933809">
    <property type="protein sequence ID" value="EDW19107.1"/>
    <property type="molecule type" value="Genomic_DNA"/>
</dbReference>
<dbReference type="Proteomes" id="UP000009192">
    <property type="component" value="Unassembled WGS sequence"/>
</dbReference>
<name>B4L0D8_DROMO</name>
<reference evidence="2 3" key="1">
    <citation type="journal article" date="2007" name="Nature">
        <title>Evolution of genes and genomes on the Drosophila phylogeny.</title>
        <authorList>
            <consortium name="Drosophila 12 Genomes Consortium"/>
            <person name="Clark A.G."/>
            <person name="Eisen M.B."/>
            <person name="Smith D.R."/>
            <person name="Bergman C.M."/>
            <person name="Oliver B."/>
            <person name="Markow T.A."/>
            <person name="Kaufman T.C."/>
            <person name="Kellis M."/>
            <person name="Gelbart W."/>
            <person name="Iyer V.N."/>
            <person name="Pollard D.A."/>
            <person name="Sackton T.B."/>
            <person name="Larracuente A.M."/>
            <person name="Singh N.D."/>
            <person name="Abad J.P."/>
            <person name="Abt D.N."/>
            <person name="Adryan B."/>
            <person name="Aguade M."/>
            <person name="Akashi H."/>
            <person name="Anderson W.W."/>
            <person name="Aquadro C.F."/>
            <person name="Ardell D.H."/>
            <person name="Arguello R."/>
            <person name="Artieri C.G."/>
            <person name="Barbash D.A."/>
            <person name="Barker D."/>
            <person name="Barsanti P."/>
            <person name="Batterham P."/>
            <person name="Batzoglou S."/>
            <person name="Begun D."/>
            <person name="Bhutkar A."/>
            <person name="Blanco E."/>
            <person name="Bosak S.A."/>
            <person name="Bradley R.K."/>
            <person name="Brand A.D."/>
            <person name="Brent M.R."/>
            <person name="Brooks A.N."/>
            <person name="Brown R.H."/>
            <person name="Butlin R.K."/>
            <person name="Caggese C."/>
            <person name="Calvi B.R."/>
            <person name="Bernardo de Carvalho A."/>
            <person name="Caspi A."/>
            <person name="Castrezana S."/>
            <person name="Celniker S.E."/>
            <person name="Chang J.L."/>
            <person name="Chapple C."/>
            <person name="Chatterji S."/>
            <person name="Chinwalla A."/>
            <person name="Civetta A."/>
            <person name="Clifton S.W."/>
            <person name="Comeron J.M."/>
            <person name="Costello J.C."/>
            <person name="Coyne J.A."/>
            <person name="Daub J."/>
            <person name="David R.G."/>
            <person name="Delcher A.L."/>
            <person name="Delehaunty K."/>
            <person name="Do C.B."/>
            <person name="Ebling H."/>
            <person name="Edwards K."/>
            <person name="Eickbush T."/>
            <person name="Evans J.D."/>
            <person name="Filipski A."/>
            <person name="Findeiss S."/>
            <person name="Freyhult E."/>
            <person name="Fulton L."/>
            <person name="Fulton R."/>
            <person name="Garcia A.C."/>
            <person name="Gardiner A."/>
            <person name="Garfield D.A."/>
            <person name="Garvin B.E."/>
            <person name="Gibson G."/>
            <person name="Gilbert D."/>
            <person name="Gnerre S."/>
            <person name="Godfrey J."/>
            <person name="Good R."/>
            <person name="Gotea V."/>
            <person name="Gravely B."/>
            <person name="Greenberg A.J."/>
            <person name="Griffiths-Jones S."/>
            <person name="Gross S."/>
            <person name="Guigo R."/>
            <person name="Gustafson E.A."/>
            <person name="Haerty W."/>
            <person name="Hahn M.W."/>
            <person name="Halligan D.L."/>
            <person name="Halpern A.L."/>
            <person name="Halter G.M."/>
            <person name="Han M.V."/>
            <person name="Heger A."/>
            <person name="Hillier L."/>
            <person name="Hinrichs A.S."/>
            <person name="Holmes I."/>
            <person name="Hoskins R.A."/>
            <person name="Hubisz M.J."/>
            <person name="Hultmark D."/>
            <person name="Huntley M.A."/>
            <person name="Jaffe D.B."/>
            <person name="Jagadeeshan S."/>
            <person name="Jeck W.R."/>
            <person name="Johnson J."/>
            <person name="Jones C.D."/>
            <person name="Jordan W.C."/>
            <person name="Karpen G.H."/>
            <person name="Kataoka E."/>
            <person name="Keightley P.D."/>
            <person name="Kheradpour P."/>
            <person name="Kirkness E.F."/>
            <person name="Koerich L.B."/>
            <person name="Kristiansen K."/>
            <person name="Kudrna D."/>
            <person name="Kulathinal R.J."/>
            <person name="Kumar S."/>
            <person name="Kwok R."/>
            <person name="Lander E."/>
            <person name="Langley C.H."/>
            <person name="Lapoint R."/>
            <person name="Lazzaro B.P."/>
            <person name="Lee S.J."/>
            <person name="Levesque L."/>
            <person name="Li R."/>
            <person name="Lin C.F."/>
            <person name="Lin M.F."/>
            <person name="Lindblad-Toh K."/>
            <person name="Llopart A."/>
            <person name="Long M."/>
            <person name="Low L."/>
            <person name="Lozovsky E."/>
            <person name="Lu J."/>
            <person name="Luo M."/>
            <person name="Machado C.A."/>
            <person name="Makalowski W."/>
            <person name="Marzo M."/>
            <person name="Matsuda M."/>
            <person name="Matzkin L."/>
            <person name="McAllister B."/>
            <person name="McBride C.S."/>
            <person name="McKernan B."/>
            <person name="McKernan K."/>
            <person name="Mendez-Lago M."/>
            <person name="Minx P."/>
            <person name="Mollenhauer M.U."/>
            <person name="Montooth K."/>
            <person name="Mount S.M."/>
            <person name="Mu X."/>
            <person name="Myers E."/>
            <person name="Negre B."/>
            <person name="Newfeld S."/>
            <person name="Nielsen R."/>
            <person name="Noor M.A."/>
            <person name="O'Grady P."/>
            <person name="Pachter L."/>
            <person name="Papaceit M."/>
            <person name="Parisi M.J."/>
            <person name="Parisi M."/>
            <person name="Parts L."/>
            <person name="Pedersen J.S."/>
            <person name="Pesole G."/>
            <person name="Phillippy A.M."/>
            <person name="Ponting C.P."/>
            <person name="Pop M."/>
            <person name="Porcelli D."/>
            <person name="Powell J.R."/>
            <person name="Prohaska S."/>
            <person name="Pruitt K."/>
            <person name="Puig M."/>
            <person name="Quesneville H."/>
            <person name="Ram K.R."/>
            <person name="Rand D."/>
            <person name="Rasmussen M.D."/>
            <person name="Reed L.K."/>
            <person name="Reenan R."/>
            <person name="Reily A."/>
            <person name="Remington K.A."/>
            <person name="Rieger T.T."/>
            <person name="Ritchie M.G."/>
            <person name="Robin C."/>
            <person name="Rogers Y.H."/>
            <person name="Rohde C."/>
            <person name="Rozas J."/>
            <person name="Rubenfield M.J."/>
            <person name="Ruiz A."/>
            <person name="Russo S."/>
            <person name="Salzberg S.L."/>
            <person name="Sanchez-Gracia A."/>
            <person name="Saranga D.J."/>
            <person name="Sato H."/>
            <person name="Schaeffer S.W."/>
            <person name="Schatz M.C."/>
            <person name="Schlenke T."/>
            <person name="Schwartz R."/>
            <person name="Segarra C."/>
            <person name="Singh R.S."/>
            <person name="Sirot L."/>
            <person name="Sirota M."/>
            <person name="Sisneros N.B."/>
            <person name="Smith C.D."/>
            <person name="Smith T.F."/>
            <person name="Spieth J."/>
            <person name="Stage D.E."/>
            <person name="Stark A."/>
            <person name="Stephan W."/>
            <person name="Strausberg R.L."/>
            <person name="Strempel S."/>
            <person name="Sturgill D."/>
            <person name="Sutton G."/>
            <person name="Sutton G.G."/>
            <person name="Tao W."/>
            <person name="Teichmann S."/>
            <person name="Tobari Y.N."/>
            <person name="Tomimura Y."/>
            <person name="Tsolas J.M."/>
            <person name="Valente V.L."/>
            <person name="Venter E."/>
            <person name="Venter J.C."/>
            <person name="Vicario S."/>
            <person name="Vieira F.G."/>
            <person name="Vilella A.J."/>
            <person name="Villasante A."/>
            <person name="Walenz B."/>
            <person name="Wang J."/>
            <person name="Wasserman M."/>
            <person name="Watts T."/>
            <person name="Wilson D."/>
            <person name="Wilson R.K."/>
            <person name="Wing R.A."/>
            <person name="Wolfner M.F."/>
            <person name="Wong A."/>
            <person name="Wong G.K."/>
            <person name="Wu C.I."/>
            <person name="Wu G."/>
            <person name="Yamamoto D."/>
            <person name="Yang H.P."/>
            <person name="Yang S.P."/>
            <person name="Yorke J.A."/>
            <person name="Yoshida K."/>
            <person name="Zdobnov E."/>
            <person name="Zhang P."/>
            <person name="Zhang Y."/>
            <person name="Zimin A.V."/>
            <person name="Baldwin J."/>
            <person name="Abdouelleil A."/>
            <person name="Abdulkadir J."/>
            <person name="Abebe A."/>
            <person name="Abera B."/>
            <person name="Abreu J."/>
            <person name="Acer S.C."/>
            <person name="Aftuck L."/>
            <person name="Alexander A."/>
            <person name="An P."/>
            <person name="Anderson E."/>
            <person name="Anderson S."/>
            <person name="Arachi H."/>
            <person name="Azer M."/>
            <person name="Bachantsang P."/>
            <person name="Barry A."/>
            <person name="Bayul T."/>
            <person name="Berlin A."/>
            <person name="Bessette D."/>
            <person name="Bloom T."/>
            <person name="Blye J."/>
            <person name="Boguslavskiy L."/>
            <person name="Bonnet C."/>
            <person name="Boukhgalter B."/>
            <person name="Bourzgui I."/>
            <person name="Brown A."/>
            <person name="Cahill P."/>
            <person name="Channer S."/>
            <person name="Cheshatsang Y."/>
            <person name="Chuda L."/>
            <person name="Citroen M."/>
            <person name="Collymore A."/>
            <person name="Cooke P."/>
            <person name="Costello M."/>
            <person name="D'Aco K."/>
            <person name="Daza R."/>
            <person name="De Haan G."/>
            <person name="DeGray S."/>
            <person name="DeMaso C."/>
            <person name="Dhargay N."/>
            <person name="Dooley K."/>
            <person name="Dooley E."/>
            <person name="Doricent M."/>
            <person name="Dorje P."/>
            <person name="Dorjee K."/>
            <person name="Dupes A."/>
            <person name="Elong R."/>
            <person name="Falk J."/>
            <person name="Farina A."/>
            <person name="Faro S."/>
            <person name="Ferguson D."/>
            <person name="Fisher S."/>
            <person name="Foley C.D."/>
            <person name="Franke A."/>
            <person name="Friedrich D."/>
            <person name="Gadbois L."/>
            <person name="Gearin G."/>
            <person name="Gearin C.R."/>
            <person name="Giannoukos G."/>
            <person name="Goode T."/>
            <person name="Graham J."/>
            <person name="Grandbois E."/>
            <person name="Grewal S."/>
            <person name="Gyaltsen K."/>
            <person name="Hafez N."/>
            <person name="Hagos B."/>
            <person name="Hall J."/>
            <person name="Henson C."/>
            <person name="Hollinger A."/>
            <person name="Honan T."/>
            <person name="Huard M.D."/>
            <person name="Hughes L."/>
            <person name="Hurhula B."/>
            <person name="Husby M.E."/>
            <person name="Kamat A."/>
            <person name="Kanga B."/>
            <person name="Kashin S."/>
            <person name="Khazanovich D."/>
            <person name="Kisner P."/>
            <person name="Lance K."/>
            <person name="Lara M."/>
            <person name="Lee W."/>
            <person name="Lennon N."/>
            <person name="Letendre F."/>
            <person name="LeVine R."/>
            <person name="Lipovsky A."/>
            <person name="Liu X."/>
            <person name="Liu J."/>
            <person name="Liu S."/>
            <person name="Lokyitsang T."/>
            <person name="Lokyitsang Y."/>
            <person name="Lubonja R."/>
            <person name="Lui A."/>
            <person name="MacDonald P."/>
            <person name="Magnisalis V."/>
            <person name="Maru K."/>
            <person name="Matthews C."/>
            <person name="McCusker W."/>
            <person name="McDonough S."/>
            <person name="Mehta T."/>
            <person name="Meldrim J."/>
            <person name="Meneus L."/>
            <person name="Mihai O."/>
            <person name="Mihalev A."/>
            <person name="Mihova T."/>
            <person name="Mittelman R."/>
            <person name="Mlenga V."/>
            <person name="Montmayeur A."/>
            <person name="Mulrain L."/>
            <person name="Navidi A."/>
            <person name="Naylor J."/>
            <person name="Negash T."/>
            <person name="Nguyen T."/>
            <person name="Nguyen N."/>
            <person name="Nicol R."/>
            <person name="Norbu C."/>
            <person name="Norbu N."/>
            <person name="Novod N."/>
            <person name="O'Neill B."/>
            <person name="Osman S."/>
            <person name="Markiewicz E."/>
            <person name="Oyono O.L."/>
            <person name="Patti C."/>
            <person name="Phunkhang P."/>
            <person name="Pierre F."/>
            <person name="Priest M."/>
            <person name="Raghuraman S."/>
            <person name="Rege F."/>
            <person name="Reyes R."/>
            <person name="Rise C."/>
            <person name="Rogov P."/>
            <person name="Ross K."/>
            <person name="Ryan E."/>
            <person name="Settipalli S."/>
            <person name="Shea T."/>
            <person name="Sherpa N."/>
            <person name="Shi L."/>
            <person name="Shih D."/>
            <person name="Sparrow T."/>
            <person name="Spaulding J."/>
            <person name="Stalker J."/>
            <person name="Stange-Thomann N."/>
            <person name="Stavropoulos S."/>
            <person name="Stone C."/>
            <person name="Strader C."/>
            <person name="Tesfaye S."/>
            <person name="Thomson T."/>
            <person name="Thoulutsang Y."/>
            <person name="Thoulutsang D."/>
            <person name="Topham K."/>
            <person name="Topping I."/>
            <person name="Tsamla T."/>
            <person name="Vassiliev H."/>
            <person name="Vo A."/>
            <person name="Wangchuk T."/>
            <person name="Wangdi T."/>
            <person name="Weiand M."/>
            <person name="Wilkinson J."/>
            <person name="Wilson A."/>
            <person name="Yadav S."/>
            <person name="Young G."/>
            <person name="Yu Q."/>
            <person name="Zembek L."/>
            <person name="Zhong D."/>
            <person name="Zimmer A."/>
            <person name="Zwirko Z."/>
            <person name="Jaffe D.B."/>
            <person name="Alvarez P."/>
            <person name="Brockman W."/>
            <person name="Butler J."/>
            <person name="Chin C."/>
            <person name="Gnerre S."/>
            <person name="Grabherr M."/>
            <person name="Kleber M."/>
            <person name="Mauceli E."/>
            <person name="MacCallum I."/>
        </authorList>
    </citation>
    <scope>NUCLEOTIDE SEQUENCE [LARGE SCALE GENOMIC DNA]</scope>
    <source>
        <strain evidence="3">Tucson 15081-1352.22</strain>
    </source>
</reference>
<dbReference type="InParanoid" id="B4L0D8"/>
<dbReference type="OMA" id="VDCANTQ"/>
<accession>B4L0D8</accession>
<proteinExistence type="predicted"/>
<evidence type="ECO:0000313" key="2">
    <source>
        <dbReference type="EMBL" id="EDW19107.1"/>
    </source>
</evidence>